<feature type="transmembrane region" description="Helical" evidence="2">
    <location>
        <begin position="79"/>
        <end position="101"/>
    </location>
</feature>
<dbReference type="RefSeq" id="WP_200280855.1">
    <property type="nucleotide sequence ID" value="NZ_JAENII010000011.1"/>
</dbReference>
<dbReference type="AlphaFoldDB" id="A0A934REK8"/>
<dbReference type="Proteomes" id="UP000658278">
    <property type="component" value="Unassembled WGS sequence"/>
</dbReference>
<feature type="transmembrane region" description="Helical" evidence="2">
    <location>
        <begin position="152"/>
        <end position="172"/>
    </location>
</feature>
<reference evidence="3" key="1">
    <citation type="submission" date="2021-01" db="EMBL/GenBank/DDBJ databases">
        <title>Modified the classification status of verrucomicrobia.</title>
        <authorList>
            <person name="Feng X."/>
        </authorList>
    </citation>
    <scope>NUCLEOTIDE SEQUENCE</scope>
    <source>
        <strain evidence="3">KCTC 22201</strain>
    </source>
</reference>
<evidence type="ECO:0000313" key="4">
    <source>
        <dbReference type="Proteomes" id="UP000658278"/>
    </source>
</evidence>
<organism evidence="3 4">
    <name type="scientific">Haloferula rosea</name>
    <dbReference type="NCBI Taxonomy" id="490093"/>
    <lineage>
        <taxon>Bacteria</taxon>
        <taxon>Pseudomonadati</taxon>
        <taxon>Verrucomicrobiota</taxon>
        <taxon>Verrucomicrobiia</taxon>
        <taxon>Verrucomicrobiales</taxon>
        <taxon>Verrucomicrobiaceae</taxon>
        <taxon>Haloferula</taxon>
    </lineage>
</organism>
<sequence length="174" mass="19498">MKTIGVTQRVFRDPTPQFPIRHKDRRREDDRPRREPSVKFLYGEVPEGRGQRTMNTVPMPVLGTSSSPPVDEGSMRISLVLGVISLVFLGQCWLVSSVSTITGLLNWRPEFLGPVLEWSRHSFPVSLIGVHLFGIMSSSLSGGQRQLGSWSIGLFWLGVIGVVTTMIMMRVFGW</sequence>
<keyword evidence="2" id="KW-1133">Transmembrane helix</keyword>
<name>A0A934REK8_9BACT</name>
<feature type="compositionally biased region" description="Basic and acidic residues" evidence="1">
    <location>
        <begin position="26"/>
        <end position="37"/>
    </location>
</feature>
<accession>A0A934REK8</accession>
<evidence type="ECO:0000313" key="3">
    <source>
        <dbReference type="EMBL" id="MBK1828117.1"/>
    </source>
</evidence>
<proteinExistence type="predicted"/>
<gene>
    <name evidence="3" type="ORF">JIN81_13880</name>
</gene>
<keyword evidence="2" id="KW-0812">Transmembrane</keyword>
<comment type="caution">
    <text evidence="3">The sequence shown here is derived from an EMBL/GenBank/DDBJ whole genome shotgun (WGS) entry which is preliminary data.</text>
</comment>
<protein>
    <submittedName>
        <fullName evidence="3">Uncharacterized protein</fullName>
    </submittedName>
</protein>
<keyword evidence="2" id="KW-0472">Membrane</keyword>
<feature type="transmembrane region" description="Helical" evidence="2">
    <location>
        <begin position="121"/>
        <end position="140"/>
    </location>
</feature>
<evidence type="ECO:0000256" key="1">
    <source>
        <dbReference type="SAM" id="MobiDB-lite"/>
    </source>
</evidence>
<feature type="region of interest" description="Disordered" evidence="1">
    <location>
        <begin position="1"/>
        <end position="37"/>
    </location>
</feature>
<evidence type="ECO:0000256" key="2">
    <source>
        <dbReference type="SAM" id="Phobius"/>
    </source>
</evidence>
<keyword evidence="4" id="KW-1185">Reference proteome</keyword>
<dbReference type="EMBL" id="JAENII010000011">
    <property type="protein sequence ID" value="MBK1828117.1"/>
    <property type="molecule type" value="Genomic_DNA"/>
</dbReference>